<accession>A0AA35QSK1</accession>
<gene>
    <name evidence="1" type="ORF">GBAR_LOCUS477</name>
</gene>
<sequence>MRVLLRRITKAIAQRSFVDTVIRVMLSPTLVLIGLVLGSASLQLQSASAYRYRGRVRAQSSISLIPNVEQYFQEGLKSLQGKSVCEHLQTVLPRLSSGGKIHFSTSGPPTPDNSLLNNADFWGSASLQHSQHYNEPVMNNAMPRKKPAGLTSIYVNNVYILPVEEESLCINKEEYHDTKNRNSC</sequence>
<dbReference type="Proteomes" id="UP001174909">
    <property type="component" value="Unassembled WGS sequence"/>
</dbReference>
<organism evidence="1 2">
    <name type="scientific">Geodia barretti</name>
    <name type="common">Barrett's horny sponge</name>
    <dbReference type="NCBI Taxonomy" id="519541"/>
    <lineage>
        <taxon>Eukaryota</taxon>
        <taxon>Metazoa</taxon>
        <taxon>Porifera</taxon>
        <taxon>Demospongiae</taxon>
        <taxon>Heteroscleromorpha</taxon>
        <taxon>Tetractinellida</taxon>
        <taxon>Astrophorina</taxon>
        <taxon>Geodiidae</taxon>
        <taxon>Geodia</taxon>
    </lineage>
</organism>
<name>A0AA35QSK1_GEOBA</name>
<evidence type="ECO:0000313" key="1">
    <source>
        <dbReference type="EMBL" id="CAI7990403.1"/>
    </source>
</evidence>
<comment type="caution">
    <text evidence="1">The sequence shown here is derived from an EMBL/GenBank/DDBJ whole genome shotgun (WGS) entry which is preliminary data.</text>
</comment>
<keyword evidence="2" id="KW-1185">Reference proteome</keyword>
<proteinExistence type="predicted"/>
<evidence type="ECO:0000313" key="2">
    <source>
        <dbReference type="Proteomes" id="UP001174909"/>
    </source>
</evidence>
<dbReference type="AlphaFoldDB" id="A0AA35QSK1"/>
<reference evidence="1" key="1">
    <citation type="submission" date="2023-03" db="EMBL/GenBank/DDBJ databases">
        <authorList>
            <person name="Steffen K."/>
            <person name="Cardenas P."/>
        </authorList>
    </citation>
    <scope>NUCLEOTIDE SEQUENCE</scope>
</reference>
<protein>
    <submittedName>
        <fullName evidence="1">Uncharacterized protein</fullName>
    </submittedName>
</protein>
<dbReference type="EMBL" id="CASHTH010000070">
    <property type="protein sequence ID" value="CAI7990403.1"/>
    <property type="molecule type" value="Genomic_DNA"/>
</dbReference>